<keyword evidence="2" id="KW-1185">Reference proteome</keyword>
<sequence length="73" mass="7707">MGDKARQFARFGANGHMAAAVLNDFRIEQGRERGEGAGQPINRHAIFLAAGADIAGKPAQQIVNNTAAQTIFA</sequence>
<dbReference type="EMBL" id="CP039704">
    <property type="protein sequence ID" value="QCI80225.1"/>
    <property type="molecule type" value="Genomic_DNA"/>
</dbReference>
<evidence type="ECO:0000313" key="2">
    <source>
        <dbReference type="Proteomes" id="UP000298714"/>
    </source>
</evidence>
<proteinExistence type="predicted"/>
<gene>
    <name evidence="1" type="ORF">E6W36_14060</name>
</gene>
<dbReference type="Proteomes" id="UP000298714">
    <property type="component" value="Chromosome"/>
</dbReference>
<accession>A0A4D7C7X1</accession>
<reference evidence="2" key="1">
    <citation type="submission" date="2019-04" db="EMBL/GenBank/DDBJ databases">
        <title>Complete genome sequence of Sphingomonas sp. W1-2-3.</title>
        <authorList>
            <person name="Im W.T."/>
        </authorList>
    </citation>
    <scope>NUCLEOTIDE SEQUENCE [LARGE SCALE GENOMIC DNA]</scope>
    <source>
        <strain evidence="2">W1-2-3</strain>
    </source>
</reference>
<dbReference type="AlphaFoldDB" id="A0A4D7C7X1"/>
<dbReference type="RefSeq" id="WP_222873090.1">
    <property type="nucleotide sequence ID" value="NZ_CP039704.1"/>
</dbReference>
<evidence type="ECO:0000313" key="1">
    <source>
        <dbReference type="EMBL" id="QCI80225.1"/>
    </source>
</evidence>
<protein>
    <submittedName>
        <fullName evidence="1">Uncharacterized protein</fullName>
    </submittedName>
</protein>
<dbReference type="KEGG" id="hgn:E6W36_14060"/>
<name>A0A4D7C7X1_9SPHN</name>
<organism evidence="1 2">
    <name type="scientific">Hankyongella ginsenosidimutans</name>
    <dbReference type="NCBI Taxonomy" id="1763828"/>
    <lineage>
        <taxon>Bacteria</taxon>
        <taxon>Pseudomonadati</taxon>
        <taxon>Pseudomonadota</taxon>
        <taxon>Alphaproteobacteria</taxon>
        <taxon>Sphingomonadales</taxon>
        <taxon>Sphingomonadaceae</taxon>
        <taxon>Hankyongella</taxon>
    </lineage>
</organism>